<gene>
    <name evidence="3" type="ORF">PR001_g2830</name>
    <name evidence="2" type="ORF">PR002_g2819</name>
    <name evidence="4" type="ORF">PR003_g2968</name>
</gene>
<name>A0A6A3NG39_9STRA</name>
<organism evidence="2 7">
    <name type="scientific">Phytophthora rubi</name>
    <dbReference type="NCBI Taxonomy" id="129364"/>
    <lineage>
        <taxon>Eukaryota</taxon>
        <taxon>Sar</taxon>
        <taxon>Stramenopiles</taxon>
        <taxon>Oomycota</taxon>
        <taxon>Peronosporomycetes</taxon>
        <taxon>Peronosporales</taxon>
        <taxon>Peronosporaceae</taxon>
        <taxon>Phytophthora</taxon>
    </lineage>
</organism>
<proteinExistence type="predicted"/>
<evidence type="ECO:0000313" key="4">
    <source>
        <dbReference type="EMBL" id="KAE9355176.1"/>
    </source>
</evidence>
<keyword evidence="6" id="KW-1185">Reference proteome</keyword>
<evidence type="ECO:0000313" key="7">
    <source>
        <dbReference type="Proteomes" id="UP000435112"/>
    </source>
</evidence>
<evidence type="ECO:0000313" key="5">
    <source>
        <dbReference type="Proteomes" id="UP000429607"/>
    </source>
</evidence>
<dbReference type="Proteomes" id="UP000429607">
    <property type="component" value="Unassembled WGS sequence"/>
</dbReference>
<dbReference type="Proteomes" id="UP000435112">
    <property type="component" value="Unassembled WGS sequence"/>
</dbReference>
<evidence type="ECO:0000313" key="6">
    <source>
        <dbReference type="Proteomes" id="UP000434957"/>
    </source>
</evidence>
<dbReference type="Proteomes" id="UP000434957">
    <property type="component" value="Unassembled WGS sequence"/>
</dbReference>
<dbReference type="EMBL" id="QXFT01000099">
    <property type="protein sequence ID" value="KAE9355176.1"/>
    <property type="molecule type" value="Genomic_DNA"/>
</dbReference>
<comment type="caution">
    <text evidence="2">The sequence shown here is derived from an EMBL/GenBank/DDBJ whole genome shotgun (WGS) entry which is preliminary data.</text>
</comment>
<dbReference type="EMBL" id="QXFU01000098">
    <property type="protein sequence ID" value="KAE9044445.1"/>
    <property type="molecule type" value="Genomic_DNA"/>
</dbReference>
<evidence type="ECO:0000256" key="1">
    <source>
        <dbReference type="SAM" id="SignalP"/>
    </source>
</evidence>
<feature type="chain" id="PRO_5036165329" evidence="1">
    <location>
        <begin position="20"/>
        <end position="60"/>
    </location>
</feature>
<dbReference type="EMBL" id="QXFV01000101">
    <property type="protein sequence ID" value="KAE9049946.1"/>
    <property type="molecule type" value="Genomic_DNA"/>
</dbReference>
<sequence>MTCSSVCCGLIAALHCLLGLTNLNCCIASAGETPLSFLTFLADQLRRPMGCINRQLFREN</sequence>
<keyword evidence="1" id="KW-0732">Signal</keyword>
<dbReference type="OrthoDB" id="10270109at2759"/>
<evidence type="ECO:0000313" key="3">
    <source>
        <dbReference type="EMBL" id="KAE9049946.1"/>
    </source>
</evidence>
<evidence type="ECO:0000313" key="2">
    <source>
        <dbReference type="EMBL" id="KAE9044445.1"/>
    </source>
</evidence>
<dbReference type="AlphaFoldDB" id="A0A6A3NG39"/>
<reference evidence="5 7" key="1">
    <citation type="submission" date="2018-09" db="EMBL/GenBank/DDBJ databases">
        <title>Genomic investigation of the strawberry pathogen Phytophthora fragariae indicates pathogenicity is determined by transcriptional variation in three key races.</title>
        <authorList>
            <person name="Adams T.M."/>
            <person name="Armitage A.D."/>
            <person name="Sobczyk M.K."/>
            <person name="Bates H.J."/>
            <person name="Dunwell J.M."/>
            <person name="Nellist C.F."/>
            <person name="Harrison R.J."/>
        </authorList>
    </citation>
    <scope>NUCLEOTIDE SEQUENCE [LARGE SCALE GENOMIC DNA]</scope>
    <source>
        <strain evidence="3 5">SCRP249</strain>
        <strain evidence="2 7">SCRP324</strain>
        <strain evidence="4 6">SCRP333</strain>
    </source>
</reference>
<feature type="signal peptide" evidence="1">
    <location>
        <begin position="1"/>
        <end position="19"/>
    </location>
</feature>
<accession>A0A6A3NG39</accession>
<protein>
    <submittedName>
        <fullName evidence="2">Uncharacterized protein</fullName>
    </submittedName>
</protein>